<dbReference type="InterPro" id="IPR016431">
    <property type="entry name" value="Pyrv-formate_lyase-activ_prd"/>
</dbReference>
<evidence type="ECO:0000256" key="7">
    <source>
        <dbReference type="SAM" id="MobiDB-lite"/>
    </source>
</evidence>
<feature type="binding site" evidence="6">
    <location>
        <position position="132"/>
    </location>
    <ligand>
        <name>[4Fe-4S] cluster</name>
        <dbReference type="ChEBI" id="CHEBI:49883"/>
        <note>4Fe-4S-S-AdoMet</note>
    </ligand>
</feature>
<evidence type="ECO:0000256" key="2">
    <source>
        <dbReference type="ARBA" id="ARBA00022691"/>
    </source>
</evidence>
<feature type="region of interest" description="Disordered" evidence="7">
    <location>
        <begin position="57"/>
        <end position="81"/>
    </location>
</feature>
<dbReference type="HOGENOM" id="CLU_044176_1_0_7"/>
<sequence length="386" mass="41375">MLDARLWKPLPPPGGADAAGTAASPDADATRVQCRLCSHYCIIAGGGTGRCGVRVNRPDVPGPDESKPGAAGSNAPDPTAPVKAAPVGRLFTLVGDNVAAVNLDPVEKKPLFHFMPGTLTYSFGTMGCNLACSFCQNWSLSRPPAEEGVVRGQRVTPAKLVAEARASGAASVSFTYSEPTIFFELMTDTADAARAAGLATIMVSNGFQSPECLAELEHRIDAANIDLKAFTEHFYATQCGARLKPVLHTLRTIARMGWWLEVTTLLIPGLNDNPDELRDMARFIRDELGPDVPWHLSRFHPAYRLTDRPPTPPATLERAWEIGRGEGLRFVYLGNMPGHPAESTHCPACGALFALREGFHTHLPASSRCARCGAVVPGVGWDTPEN</sequence>
<dbReference type="OrthoDB" id="9778883at2"/>
<keyword evidence="3 6" id="KW-0479">Metal-binding</keyword>
<dbReference type="PROSITE" id="PS51918">
    <property type="entry name" value="RADICAL_SAM"/>
    <property type="match status" value="1"/>
</dbReference>
<keyword evidence="1" id="KW-0004">4Fe-4S</keyword>
<name>B8DNV3_NITV9</name>
<evidence type="ECO:0000256" key="1">
    <source>
        <dbReference type="ARBA" id="ARBA00022485"/>
    </source>
</evidence>
<organism evidence="9">
    <name type="scientific">Nitratidesulfovibrio vulgaris (strain DSM 19637 / Miyazaki F)</name>
    <name type="common">Desulfovibrio vulgaris</name>
    <dbReference type="NCBI Taxonomy" id="883"/>
    <lineage>
        <taxon>Bacteria</taxon>
        <taxon>Pseudomonadati</taxon>
        <taxon>Thermodesulfobacteriota</taxon>
        <taxon>Desulfovibrionia</taxon>
        <taxon>Desulfovibrionales</taxon>
        <taxon>Desulfovibrionaceae</taxon>
        <taxon>Nitratidesulfovibrio</taxon>
    </lineage>
</organism>
<feature type="binding site" evidence="6">
    <location>
        <position position="135"/>
    </location>
    <ligand>
        <name>[4Fe-4S] cluster</name>
        <dbReference type="ChEBI" id="CHEBI:49883"/>
        <note>4Fe-4S-S-AdoMet</note>
    </ligand>
</feature>
<keyword evidence="2 6" id="KW-0949">S-adenosyl-L-methionine</keyword>
<dbReference type="GO" id="GO:0046872">
    <property type="term" value="F:metal ion binding"/>
    <property type="evidence" value="ECO:0007669"/>
    <property type="project" value="UniProtKB-KW"/>
</dbReference>
<comment type="cofactor">
    <cofactor evidence="6">
        <name>[4Fe-4S] cluster</name>
        <dbReference type="ChEBI" id="CHEBI:49883"/>
    </cofactor>
    <text evidence="6">Binds 1 [4Fe-4S] cluster. The cluster is coordinated with 3 cysteines and an exchangeable S-adenosyl-L-methionine.</text>
</comment>
<dbReference type="InterPro" id="IPR058240">
    <property type="entry name" value="rSAM_sf"/>
</dbReference>
<reference evidence="9" key="1">
    <citation type="submission" date="2008-10" db="EMBL/GenBank/DDBJ databases">
        <title>Complete sequence of Desulfovibrio vulgaris str. 'Miyazaki F'.</title>
        <authorList>
            <person name="Lucas S."/>
            <person name="Copeland A."/>
            <person name="Lapidus A."/>
            <person name="Glavina del Rio T."/>
            <person name="Dalin E."/>
            <person name="Tice H."/>
            <person name="Bruce D."/>
            <person name="Goodwin L."/>
            <person name="Pitluck S."/>
            <person name="Sims D."/>
            <person name="Brettin T."/>
            <person name="Detter J.C."/>
            <person name="Han C."/>
            <person name="Larimer F."/>
            <person name="Land M."/>
            <person name="Hauser L."/>
            <person name="Kyrpides N."/>
            <person name="Mikhailova N."/>
            <person name="Hazen T.C."/>
            <person name="Richardson P."/>
        </authorList>
    </citation>
    <scope>NUCLEOTIDE SEQUENCE</scope>
    <source>
        <strain evidence="9">Miyazaki F</strain>
    </source>
</reference>
<protein>
    <submittedName>
        <fullName evidence="9">Radical SAM domain protein</fullName>
    </submittedName>
</protein>
<keyword evidence="4 6" id="KW-0408">Iron</keyword>
<dbReference type="PIRSF" id="PIRSF004869">
    <property type="entry name" value="PflX_prd"/>
    <property type="match status" value="1"/>
</dbReference>
<evidence type="ECO:0000256" key="3">
    <source>
        <dbReference type="ARBA" id="ARBA00022723"/>
    </source>
</evidence>
<evidence type="ECO:0000256" key="6">
    <source>
        <dbReference type="PIRSR" id="PIRSR004869-50"/>
    </source>
</evidence>
<evidence type="ECO:0000313" key="9">
    <source>
        <dbReference type="EMBL" id="ACL07160.1"/>
    </source>
</evidence>
<dbReference type="InterPro" id="IPR027596">
    <property type="entry name" value="AmmeMemoSam_rS"/>
</dbReference>
<dbReference type="PANTHER" id="PTHR30352">
    <property type="entry name" value="PYRUVATE FORMATE-LYASE-ACTIVATING ENZYME"/>
    <property type="match status" value="1"/>
</dbReference>
<dbReference type="Gene3D" id="3.20.20.70">
    <property type="entry name" value="Aldolase class I"/>
    <property type="match status" value="1"/>
</dbReference>
<dbReference type="GO" id="GO:0003824">
    <property type="term" value="F:catalytic activity"/>
    <property type="evidence" value="ECO:0007669"/>
    <property type="project" value="InterPro"/>
</dbReference>
<dbReference type="SFLD" id="SFLDS00029">
    <property type="entry name" value="Radical_SAM"/>
    <property type="match status" value="1"/>
</dbReference>
<dbReference type="GO" id="GO:0051539">
    <property type="term" value="F:4 iron, 4 sulfur cluster binding"/>
    <property type="evidence" value="ECO:0007669"/>
    <property type="project" value="UniProtKB-KW"/>
</dbReference>
<dbReference type="InterPro" id="IPR007197">
    <property type="entry name" value="rSAM"/>
</dbReference>
<dbReference type="SFLD" id="SFLDG01101">
    <property type="entry name" value="Uncharacterised_Radical_SAM_Su"/>
    <property type="match status" value="1"/>
</dbReference>
<evidence type="ECO:0000256" key="5">
    <source>
        <dbReference type="ARBA" id="ARBA00023014"/>
    </source>
</evidence>
<gene>
    <name evidence="9" type="ordered locus">DvMF_0200</name>
</gene>
<dbReference type="CDD" id="cd01335">
    <property type="entry name" value="Radical_SAM"/>
    <property type="match status" value="1"/>
</dbReference>
<evidence type="ECO:0000256" key="4">
    <source>
        <dbReference type="ARBA" id="ARBA00023004"/>
    </source>
</evidence>
<dbReference type="SUPFAM" id="SSF102114">
    <property type="entry name" value="Radical SAM enzymes"/>
    <property type="match status" value="1"/>
</dbReference>
<keyword evidence="5 6" id="KW-0411">Iron-sulfur</keyword>
<feature type="domain" description="Radical SAM core" evidence="8">
    <location>
        <begin position="113"/>
        <end position="329"/>
    </location>
</feature>
<dbReference type="InterPro" id="IPR034457">
    <property type="entry name" value="Organic_radical-activating"/>
</dbReference>
<dbReference type="EMBL" id="CP001197">
    <property type="protein sequence ID" value="ACL07160.1"/>
    <property type="molecule type" value="Genomic_DNA"/>
</dbReference>
<feature type="region of interest" description="Disordered" evidence="7">
    <location>
        <begin position="1"/>
        <end position="23"/>
    </location>
</feature>
<evidence type="ECO:0000259" key="8">
    <source>
        <dbReference type="PROSITE" id="PS51918"/>
    </source>
</evidence>
<dbReference type="PANTHER" id="PTHR30352:SF5">
    <property type="entry name" value="PYRUVATE FORMATE-LYASE 1-ACTIVATING ENZYME"/>
    <property type="match status" value="1"/>
</dbReference>
<proteinExistence type="predicted"/>
<dbReference type="InterPro" id="IPR013785">
    <property type="entry name" value="Aldolase_TIM"/>
</dbReference>
<dbReference type="AlphaFoldDB" id="B8DNV3"/>
<dbReference type="KEGG" id="dvm:DvMF_0200"/>
<dbReference type="STRING" id="883.DvMF_0200"/>
<dbReference type="NCBIfam" id="TIGR04337">
    <property type="entry name" value="AmmeMemoSam_rS"/>
    <property type="match status" value="1"/>
</dbReference>
<dbReference type="Pfam" id="PF04055">
    <property type="entry name" value="Radical_SAM"/>
    <property type="match status" value="1"/>
</dbReference>
<feature type="binding site" evidence="6">
    <location>
        <position position="128"/>
    </location>
    <ligand>
        <name>[4Fe-4S] cluster</name>
        <dbReference type="ChEBI" id="CHEBI:49883"/>
        <note>4Fe-4S-S-AdoMet</note>
    </ligand>
</feature>
<accession>B8DNV3</accession>
<dbReference type="eggNOG" id="COG1180">
    <property type="taxonomic scope" value="Bacteria"/>
</dbReference>